<evidence type="ECO:0000256" key="10">
    <source>
        <dbReference type="ARBA" id="ARBA00023136"/>
    </source>
</evidence>
<evidence type="ECO:0000256" key="3">
    <source>
        <dbReference type="ARBA" id="ARBA00022475"/>
    </source>
</evidence>
<dbReference type="Proteomes" id="UP000199481">
    <property type="component" value="Unassembled WGS sequence"/>
</dbReference>
<dbReference type="RefSeq" id="WP_089978468.1">
    <property type="nucleotide sequence ID" value="NZ_FNJW01000008.1"/>
</dbReference>
<keyword evidence="17" id="KW-1185">Reference proteome</keyword>
<comment type="similarity">
    <text evidence="2">Belongs to the transpeptidase family.</text>
</comment>
<dbReference type="Pfam" id="PF03717">
    <property type="entry name" value="PBP_dimer"/>
    <property type="match status" value="1"/>
</dbReference>
<evidence type="ECO:0000256" key="7">
    <source>
        <dbReference type="ARBA" id="ARBA00022960"/>
    </source>
</evidence>
<keyword evidence="11" id="KW-0046">Antibiotic resistance</keyword>
<dbReference type="GO" id="GO:0008360">
    <property type="term" value="P:regulation of cell shape"/>
    <property type="evidence" value="ECO:0007669"/>
    <property type="project" value="UniProtKB-KW"/>
</dbReference>
<dbReference type="InterPro" id="IPR005311">
    <property type="entry name" value="PBP_dimer"/>
</dbReference>
<dbReference type="PANTHER" id="PTHR30627:SF26">
    <property type="entry name" value="PENICILLIN-BINDING PROTEIN 2B"/>
    <property type="match status" value="1"/>
</dbReference>
<keyword evidence="13" id="KW-0961">Cell wall biogenesis/degradation</keyword>
<dbReference type="GO" id="GO:0051301">
    <property type="term" value="P:cell division"/>
    <property type="evidence" value="ECO:0007669"/>
    <property type="project" value="UniProtKB-KW"/>
</dbReference>
<name>A0A1H1BK13_9LACT</name>
<dbReference type="Gene3D" id="3.30.70.2110">
    <property type="match status" value="1"/>
</dbReference>
<dbReference type="InterPro" id="IPR050515">
    <property type="entry name" value="Beta-lactam/transpept"/>
</dbReference>
<comment type="function">
    <text evidence="14">A transpeptidase that forms peptide cross-links between adjacent glycan strands in cell wall peptidoglycan (PG). Part of the divisome machinery that synthesizes the septal cross wall. Beta-lactams inactivate the PBPs by acylating an essential serine residue in the active site of these proteins.</text>
</comment>
<dbReference type="OrthoDB" id="9804124at2"/>
<dbReference type="SMART" id="SM00740">
    <property type="entry name" value="PASTA"/>
    <property type="match status" value="2"/>
</dbReference>
<reference evidence="17" key="1">
    <citation type="submission" date="2016-10" db="EMBL/GenBank/DDBJ databases">
        <authorList>
            <person name="Varghese N."/>
            <person name="Submissions S."/>
        </authorList>
    </citation>
    <scope>NUCLEOTIDE SEQUENCE [LARGE SCALE GENOMIC DNA]</scope>
    <source>
        <strain evidence="17">MPL-11</strain>
    </source>
</reference>
<evidence type="ECO:0000256" key="6">
    <source>
        <dbReference type="ARBA" id="ARBA00022737"/>
    </source>
</evidence>
<keyword evidence="4" id="KW-0132">Cell division</keyword>
<keyword evidence="10" id="KW-0472">Membrane</keyword>
<dbReference type="InterPro" id="IPR001460">
    <property type="entry name" value="PCN-bd_Tpept"/>
</dbReference>
<keyword evidence="12" id="KW-0131">Cell cycle</keyword>
<keyword evidence="3" id="KW-1003">Cell membrane</keyword>
<feature type="domain" description="PASTA" evidence="15">
    <location>
        <begin position="657"/>
        <end position="716"/>
    </location>
</feature>
<evidence type="ECO:0000256" key="4">
    <source>
        <dbReference type="ARBA" id="ARBA00022618"/>
    </source>
</evidence>
<gene>
    <name evidence="16" type="ORF">SAMN04487752_2622</name>
</gene>
<evidence type="ECO:0000313" key="16">
    <source>
        <dbReference type="EMBL" id="SDQ52239.1"/>
    </source>
</evidence>
<evidence type="ECO:0000256" key="9">
    <source>
        <dbReference type="ARBA" id="ARBA00022989"/>
    </source>
</evidence>
<dbReference type="InterPro" id="IPR036138">
    <property type="entry name" value="PBP_dimer_sf"/>
</dbReference>
<evidence type="ECO:0000256" key="8">
    <source>
        <dbReference type="ARBA" id="ARBA00022984"/>
    </source>
</evidence>
<dbReference type="GO" id="GO:0071555">
    <property type="term" value="P:cell wall organization"/>
    <property type="evidence" value="ECO:0007669"/>
    <property type="project" value="UniProtKB-KW"/>
</dbReference>
<accession>A0A1H1BK13</accession>
<evidence type="ECO:0000256" key="12">
    <source>
        <dbReference type="ARBA" id="ARBA00023306"/>
    </source>
</evidence>
<keyword evidence="9" id="KW-1133">Transmembrane helix</keyword>
<dbReference type="Pfam" id="PF03793">
    <property type="entry name" value="PASTA"/>
    <property type="match status" value="2"/>
</dbReference>
<evidence type="ECO:0000256" key="13">
    <source>
        <dbReference type="ARBA" id="ARBA00023316"/>
    </source>
</evidence>
<evidence type="ECO:0000259" key="15">
    <source>
        <dbReference type="PROSITE" id="PS51178"/>
    </source>
</evidence>
<proteinExistence type="inferred from homology"/>
<dbReference type="GO" id="GO:0046677">
    <property type="term" value="P:response to antibiotic"/>
    <property type="evidence" value="ECO:0007669"/>
    <property type="project" value="UniProtKB-KW"/>
</dbReference>
<sequence length="719" mass="78805">MTNKNPLKNRKKVAILLFFGTILLLTVFTGRIAFIMVKGEVNGEDLSQNINNLYTRSSILEANRGTIYDVGGESVAMDATSYSLVAVLTDEWSNSEDPQHVVDKEKTAETLEKYISMSKEEILAKLNQKDLNQVEFSEEGKNLSYDTKKGIEEENLPGIVFEETPTRLYPNGIFASHLIGYAALPSGEETDVSSTDLTGMMGIELAYDDLLKGTDGKKIYQKDSFGYVIPNSEVETTEPVNGDDIYLTLDKRMQVYLENVMSEVDEKYNPAMMTATLINPETGAIIATSQRPTFNGTTKDGIDQLWQNVLVENTYEPGSTMKILTLASAVSEGVFDPNAYFQSGVKNVTGGSIHDHNPDGWGTISYLEGLARSSNVAFANLMEKMGADTWQEYMNAFGIGQTTNSGLANEAKGSIAYNYPLEQANTAFGQGLTVTAFQMLQAFTAIANDGKMMKPQFISKTVDSDTGEETIVEPEVVGEPITEEVADQTLEYLKEVVYNKNGTGVDYQIEGYEIAAKTGTAEIVNPETKQYYSGGTDYVYSVAAMAPADDPKVILYITVQQPEIKDGSTTGSGVVKEIYHPVMKRALEYLALGEDEESEENAVEMPKVTGISKDEALKSLEGTQLNVTVVGNGDTIVQQLPLSAETTIENQRVVLMTNGAMTMPDMMGWSKNDVLKVSEITGLEFIFEGEGYVVSQNLEPNANMQSTDKITIKLETPQE</sequence>
<dbReference type="SUPFAM" id="SSF54184">
    <property type="entry name" value="Penicillin-binding protein 2x (pbp-2x), c-terminal domain"/>
    <property type="match status" value="2"/>
</dbReference>
<dbReference type="CDD" id="cd06575">
    <property type="entry name" value="PASTA_Pbp2x-like_2"/>
    <property type="match status" value="1"/>
</dbReference>
<evidence type="ECO:0000313" key="17">
    <source>
        <dbReference type="Proteomes" id="UP000199481"/>
    </source>
</evidence>
<evidence type="ECO:0000256" key="5">
    <source>
        <dbReference type="ARBA" id="ARBA00022692"/>
    </source>
</evidence>
<dbReference type="PROSITE" id="PS51178">
    <property type="entry name" value="PASTA"/>
    <property type="match status" value="1"/>
</dbReference>
<dbReference type="FunFam" id="3.40.710.10:FF:000095">
    <property type="entry name" value="Penicillin-binding protein 2x"/>
    <property type="match status" value="1"/>
</dbReference>
<dbReference type="PANTHER" id="PTHR30627">
    <property type="entry name" value="PEPTIDOGLYCAN D,D-TRANSPEPTIDASE"/>
    <property type="match status" value="1"/>
</dbReference>
<dbReference type="EMBL" id="FNJW01000008">
    <property type="protein sequence ID" value="SDQ52239.1"/>
    <property type="molecule type" value="Genomic_DNA"/>
</dbReference>
<keyword evidence="6" id="KW-0677">Repeat</keyword>
<dbReference type="Pfam" id="PF00905">
    <property type="entry name" value="Transpeptidase"/>
    <property type="match status" value="1"/>
</dbReference>
<dbReference type="GO" id="GO:0005886">
    <property type="term" value="C:plasma membrane"/>
    <property type="evidence" value="ECO:0007669"/>
    <property type="project" value="UniProtKB-SubCell"/>
</dbReference>
<evidence type="ECO:0000256" key="11">
    <source>
        <dbReference type="ARBA" id="ARBA00023251"/>
    </source>
</evidence>
<dbReference type="CDD" id="cd06576">
    <property type="entry name" value="PASTA_Pbp2x-like_1"/>
    <property type="match status" value="1"/>
</dbReference>
<dbReference type="GO" id="GO:0008658">
    <property type="term" value="F:penicillin binding"/>
    <property type="evidence" value="ECO:0007669"/>
    <property type="project" value="InterPro"/>
</dbReference>
<evidence type="ECO:0000256" key="14">
    <source>
        <dbReference type="ARBA" id="ARBA00055980"/>
    </source>
</evidence>
<dbReference type="Gene3D" id="2.20.70.70">
    <property type="match status" value="1"/>
</dbReference>
<keyword evidence="5" id="KW-0812">Transmembrane</keyword>
<dbReference type="SUPFAM" id="SSF56519">
    <property type="entry name" value="Penicillin binding protein dimerisation domain"/>
    <property type="match status" value="1"/>
</dbReference>
<dbReference type="InterPro" id="IPR005543">
    <property type="entry name" value="PASTA_dom"/>
</dbReference>
<keyword evidence="7" id="KW-0133">Cell shape</keyword>
<dbReference type="AlphaFoldDB" id="A0A1H1BK13"/>
<dbReference type="Gene3D" id="3.90.1310.10">
    <property type="entry name" value="Penicillin-binding protein 2a (Domain 2)"/>
    <property type="match status" value="1"/>
</dbReference>
<dbReference type="Gene3D" id="3.40.710.10">
    <property type="entry name" value="DD-peptidase/beta-lactamase superfamily"/>
    <property type="match status" value="1"/>
</dbReference>
<keyword evidence="8" id="KW-0573">Peptidoglycan synthesis</keyword>
<evidence type="ECO:0000256" key="1">
    <source>
        <dbReference type="ARBA" id="ARBA00004162"/>
    </source>
</evidence>
<dbReference type="SUPFAM" id="SSF56601">
    <property type="entry name" value="beta-lactamase/transpeptidase-like"/>
    <property type="match status" value="1"/>
</dbReference>
<dbReference type="GO" id="GO:0009252">
    <property type="term" value="P:peptidoglycan biosynthetic process"/>
    <property type="evidence" value="ECO:0007669"/>
    <property type="project" value="UniProtKB-KW"/>
</dbReference>
<comment type="subcellular location">
    <subcellularLocation>
        <location evidence="1">Cell membrane</location>
        <topology evidence="1">Single-pass membrane protein</topology>
    </subcellularLocation>
</comment>
<protein>
    <submittedName>
        <fullName evidence="16">Penicillin-binding protein 2B</fullName>
    </submittedName>
</protein>
<organism evidence="16 17">
    <name type="scientific">Carnobacterium viridans</name>
    <dbReference type="NCBI Taxonomy" id="174587"/>
    <lineage>
        <taxon>Bacteria</taxon>
        <taxon>Bacillati</taxon>
        <taxon>Bacillota</taxon>
        <taxon>Bacilli</taxon>
        <taxon>Lactobacillales</taxon>
        <taxon>Carnobacteriaceae</taxon>
        <taxon>Carnobacterium</taxon>
    </lineage>
</organism>
<dbReference type="InterPro" id="IPR012338">
    <property type="entry name" value="Beta-lactam/transpept-like"/>
</dbReference>
<evidence type="ECO:0000256" key="2">
    <source>
        <dbReference type="ARBA" id="ARBA00007171"/>
    </source>
</evidence>